<dbReference type="AlphaFoldDB" id="A0A936TFD5"/>
<evidence type="ECO:0000313" key="2">
    <source>
        <dbReference type="Proteomes" id="UP000727993"/>
    </source>
</evidence>
<dbReference type="Proteomes" id="UP000727993">
    <property type="component" value="Unassembled WGS sequence"/>
</dbReference>
<protein>
    <submittedName>
        <fullName evidence="1">Acetoacetate decarboxylase family protein</fullName>
    </submittedName>
</protein>
<sequence>MGQLRYGPRPTVDREVTATKIGAWSTSLTATFLTDPAVVAAVLPPPLKPPSQPLVKVSISHVDLGGGRPPFGAGTFAVAARHRDTEGFYPLLMPMTTEQSVIGGRETFGEPKKLADVTLDVGEGLDTASTVIGTVSRMGVGIIELGGTLGDELAPPPAGERLDYYLKFLRNPSGEGFDDDPWLVYCTRATETRSARAVDAALTLRESRFDPVVDIPILGEVTATLAERRSTQEGRLVERVPAADVMPYAHQRYDDLSPVGNADK</sequence>
<dbReference type="SUPFAM" id="SSF160104">
    <property type="entry name" value="Acetoacetate decarboxylase-like"/>
    <property type="match status" value="1"/>
</dbReference>
<dbReference type="GO" id="GO:0016829">
    <property type="term" value="F:lyase activity"/>
    <property type="evidence" value="ECO:0007669"/>
    <property type="project" value="InterPro"/>
</dbReference>
<organism evidence="1 2">
    <name type="scientific">Candidatus Neomicrothrix subdominans</name>
    <dbReference type="NCBI Taxonomy" id="2954438"/>
    <lineage>
        <taxon>Bacteria</taxon>
        <taxon>Bacillati</taxon>
        <taxon>Actinomycetota</taxon>
        <taxon>Acidimicrobiia</taxon>
        <taxon>Acidimicrobiales</taxon>
        <taxon>Microthrixaceae</taxon>
        <taxon>Candidatus Neomicrothrix</taxon>
    </lineage>
</organism>
<evidence type="ECO:0000313" key="1">
    <source>
        <dbReference type="EMBL" id="MBK9297674.1"/>
    </source>
</evidence>
<proteinExistence type="predicted"/>
<reference evidence="1 2" key="1">
    <citation type="submission" date="2020-10" db="EMBL/GenBank/DDBJ databases">
        <title>Connecting structure to function with the recovery of over 1000 high-quality activated sludge metagenome-assembled genomes encoding full-length rRNA genes using long-read sequencing.</title>
        <authorList>
            <person name="Singleton C.M."/>
            <person name="Petriglieri F."/>
            <person name="Kristensen J.M."/>
            <person name="Kirkegaard R.H."/>
            <person name="Michaelsen T.Y."/>
            <person name="Andersen M.H."/>
            <person name="Karst S.M."/>
            <person name="Dueholm M.S."/>
            <person name="Nielsen P.H."/>
            <person name="Albertsen M."/>
        </authorList>
    </citation>
    <scope>NUCLEOTIDE SEQUENCE [LARGE SCALE GENOMIC DNA]</scope>
    <source>
        <strain evidence="1">Lyne_18-Q3-R50-59_MAXAC.006</strain>
    </source>
</reference>
<dbReference type="InterPro" id="IPR023375">
    <property type="entry name" value="ADC_dom_sf"/>
</dbReference>
<dbReference type="EMBL" id="JADJZA010000007">
    <property type="protein sequence ID" value="MBK9297674.1"/>
    <property type="molecule type" value="Genomic_DNA"/>
</dbReference>
<gene>
    <name evidence="1" type="ORF">IPN02_12760</name>
</gene>
<dbReference type="InterPro" id="IPR010451">
    <property type="entry name" value="Acetoacetate_decarboxylase"/>
</dbReference>
<accession>A0A936TFD5</accession>
<name>A0A936TFD5_9ACTN</name>
<dbReference type="Pfam" id="PF06314">
    <property type="entry name" value="ADC"/>
    <property type="match status" value="1"/>
</dbReference>
<dbReference type="Gene3D" id="2.40.400.10">
    <property type="entry name" value="Acetoacetate decarboxylase-like"/>
    <property type="match status" value="1"/>
</dbReference>
<comment type="caution">
    <text evidence="1">The sequence shown here is derived from an EMBL/GenBank/DDBJ whole genome shotgun (WGS) entry which is preliminary data.</text>
</comment>